<evidence type="ECO:0000256" key="1">
    <source>
        <dbReference type="SAM" id="SignalP"/>
    </source>
</evidence>
<feature type="domain" description="VAL1-3 N-terminal zinc finger" evidence="2">
    <location>
        <begin position="2"/>
        <end position="34"/>
    </location>
</feature>
<dbReference type="InterPro" id="IPR057743">
    <property type="entry name" value="Zfn_VAL1-3_N"/>
</dbReference>
<dbReference type="Pfam" id="PF25813">
    <property type="entry name" value="zf_VAL1_N"/>
    <property type="match status" value="1"/>
</dbReference>
<protein>
    <recommendedName>
        <fullName evidence="2">VAL1-3 N-terminal zinc finger domain-containing protein</fullName>
    </recommendedName>
</protein>
<dbReference type="EMBL" id="JBBPBN010000032">
    <property type="protein sequence ID" value="KAK9003880.1"/>
    <property type="molecule type" value="Genomic_DNA"/>
</dbReference>
<evidence type="ECO:0000259" key="2">
    <source>
        <dbReference type="Pfam" id="PF25813"/>
    </source>
</evidence>
<feature type="signal peptide" evidence="1">
    <location>
        <begin position="1"/>
        <end position="20"/>
    </location>
</feature>
<accession>A0ABR2QTA8</accession>
<dbReference type="Proteomes" id="UP001396334">
    <property type="component" value="Unassembled WGS sequence"/>
</dbReference>
<name>A0ABR2QTA8_9ROSI</name>
<feature type="chain" id="PRO_5045674008" description="VAL1-3 N-terminal zinc finger domain-containing protein" evidence="1">
    <location>
        <begin position="21"/>
        <end position="133"/>
    </location>
</feature>
<evidence type="ECO:0000313" key="4">
    <source>
        <dbReference type="Proteomes" id="UP001396334"/>
    </source>
</evidence>
<keyword evidence="1" id="KW-0732">Signal</keyword>
<evidence type="ECO:0000313" key="3">
    <source>
        <dbReference type="EMBL" id="KAK9003880.1"/>
    </source>
</evidence>
<proteinExistence type="predicted"/>
<dbReference type="PANTHER" id="PTHR46245">
    <property type="entry name" value="B3 DOMAIN-CONTAINING PROTEIN OS07G0563300"/>
    <property type="match status" value="1"/>
</dbReference>
<keyword evidence="4" id="KW-1185">Reference proteome</keyword>
<reference evidence="3 4" key="1">
    <citation type="journal article" date="2024" name="G3 (Bethesda)">
        <title>Genome assembly of Hibiscus sabdariffa L. provides insights into metabolisms of medicinal natural products.</title>
        <authorList>
            <person name="Kim T."/>
        </authorList>
    </citation>
    <scope>NUCLEOTIDE SEQUENCE [LARGE SCALE GENOMIC DNA]</scope>
    <source>
        <strain evidence="3">TK-2024</strain>
        <tissue evidence="3">Old leaves</tissue>
    </source>
</reference>
<comment type="caution">
    <text evidence="3">The sequence shown here is derived from an EMBL/GenBank/DDBJ whole genome shotgun (WGS) entry which is preliminary data.</text>
</comment>
<dbReference type="PANTHER" id="PTHR46245:SF10">
    <property type="entry name" value="B3 DOMAIN-CONTAINING TRANSCRIPTION FACTOR VAL3"/>
    <property type="match status" value="1"/>
</dbReference>
<sequence length="133" mass="14074">MRRVHCGCIVSVHAFTLLDAGAIECTACARKNVVSQSSLKEESSNPSFGLAVPYTSPDEAGQIGTLDNCSYNMSSASDAGRIGRLVLPKNRAEACYVCIIIGYCEGGDMSVSTLSLALCLSEILTSHVLHLCK</sequence>
<gene>
    <name evidence="3" type="ORF">V6N11_018776</name>
</gene>
<organism evidence="3 4">
    <name type="scientific">Hibiscus sabdariffa</name>
    <name type="common">roselle</name>
    <dbReference type="NCBI Taxonomy" id="183260"/>
    <lineage>
        <taxon>Eukaryota</taxon>
        <taxon>Viridiplantae</taxon>
        <taxon>Streptophyta</taxon>
        <taxon>Embryophyta</taxon>
        <taxon>Tracheophyta</taxon>
        <taxon>Spermatophyta</taxon>
        <taxon>Magnoliopsida</taxon>
        <taxon>eudicotyledons</taxon>
        <taxon>Gunneridae</taxon>
        <taxon>Pentapetalae</taxon>
        <taxon>rosids</taxon>
        <taxon>malvids</taxon>
        <taxon>Malvales</taxon>
        <taxon>Malvaceae</taxon>
        <taxon>Malvoideae</taxon>
        <taxon>Hibiscus</taxon>
    </lineage>
</organism>